<gene>
    <name evidence="2" type="ORF">BKE38_09705</name>
</gene>
<organism evidence="2 3">
    <name type="scientific">Teichococcus deserti</name>
    <dbReference type="NCBI Taxonomy" id="1817963"/>
    <lineage>
        <taxon>Bacteria</taxon>
        <taxon>Pseudomonadati</taxon>
        <taxon>Pseudomonadota</taxon>
        <taxon>Alphaproteobacteria</taxon>
        <taxon>Acetobacterales</taxon>
        <taxon>Roseomonadaceae</taxon>
        <taxon>Roseomonas</taxon>
    </lineage>
</organism>
<accession>A0A1V2H3H9</accession>
<keyword evidence="3" id="KW-1185">Reference proteome</keyword>
<comment type="caution">
    <text evidence="2">The sequence shown here is derived from an EMBL/GenBank/DDBJ whole genome shotgun (WGS) entry which is preliminary data.</text>
</comment>
<keyword evidence="1" id="KW-1133">Transmembrane helix</keyword>
<dbReference type="EMBL" id="MLCO01000077">
    <property type="protein sequence ID" value="ONG54991.1"/>
    <property type="molecule type" value="Genomic_DNA"/>
</dbReference>
<reference evidence="2 3" key="1">
    <citation type="submission" date="2016-10" db="EMBL/GenBank/DDBJ databases">
        <title>Draft Genome sequence of Roseomonas sp. strain M3.</title>
        <authorList>
            <person name="Subhash Y."/>
            <person name="Lee S."/>
        </authorList>
    </citation>
    <scope>NUCLEOTIDE SEQUENCE [LARGE SCALE GENOMIC DNA]</scope>
    <source>
        <strain evidence="2 3">M3</strain>
    </source>
</reference>
<feature type="transmembrane region" description="Helical" evidence="1">
    <location>
        <begin position="58"/>
        <end position="78"/>
    </location>
</feature>
<feature type="transmembrane region" description="Helical" evidence="1">
    <location>
        <begin position="84"/>
        <end position="107"/>
    </location>
</feature>
<dbReference type="Proteomes" id="UP000188879">
    <property type="component" value="Unassembled WGS sequence"/>
</dbReference>
<name>A0A1V2H3H9_9PROT</name>
<evidence type="ECO:0000313" key="3">
    <source>
        <dbReference type="Proteomes" id="UP000188879"/>
    </source>
</evidence>
<dbReference type="AlphaFoldDB" id="A0A1V2H3H9"/>
<sequence length="154" mass="16398">MPVQPAASWTRPARTEFMARRYLASRGGAPMVEDPLRAALPRLRREVAQCRRLARLDLGLAAALVSVALTVIGTVWLAPLHGGILLVLVYLHLVPLLGLAVVVWGAIVMETSGPRLVTARRIAAALQDRAWLEALDLAVHGLPDPAAEAVAPGA</sequence>
<protein>
    <submittedName>
        <fullName evidence="2">Uncharacterized protein</fullName>
    </submittedName>
</protein>
<keyword evidence="1" id="KW-0472">Membrane</keyword>
<keyword evidence="1" id="KW-0812">Transmembrane</keyword>
<evidence type="ECO:0000256" key="1">
    <source>
        <dbReference type="SAM" id="Phobius"/>
    </source>
</evidence>
<proteinExistence type="predicted"/>
<evidence type="ECO:0000313" key="2">
    <source>
        <dbReference type="EMBL" id="ONG54991.1"/>
    </source>
</evidence>